<dbReference type="RefSeq" id="WP_323577309.1">
    <property type="nucleotide sequence ID" value="NZ_JAYGJQ010000002.1"/>
</dbReference>
<evidence type="ECO:0000256" key="8">
    <source>
        <dbReference type="ARBA" id="ARBA00023004"/>
    </source>
</evidence>
<accession>A0ABU5VWA0</accession>
<dbReference type="PANTHER" id="PTHR11351:SF31">
    <property type="entry name" value="DESATURASE 1, ISOFORM A-RELATED"/>
    <property type="match status" value="1"/>
</dbReference>
<dbReference type="PRINTS" id="PR00075">
    <property type="entry name" value="FACDDSATRASE"/>
</dbReference>
<proteinExistence type="inferred from homology"/>
<reference evidence="14 15" key="1">
    <citation type="submission" date="2023-11" db="EMBL/GenBank/DDBJ databases">
        <title>A Novel Polar Bacteriovorax (B. antarcticus) Isolated from the Biocrust in Antarctica.</title>
        <authorList>
            <person name="Mun W."/>
            <person name="Choi S.Y."/>
            <person name="Mitchell R.J."/>
        </authorList>
    </citation>
    <scope>NUCLEOTIDE SEQUENCE [LARGE SCALE GENOMIC DNA]</scope>
    <source>
        <strain evidence="14 15">PP10</strain>
    </source>
</reference>
<keyword evidence="15" id="KW-1185">Reference proteome</keyword>
<evidence type="ECO:0000256" key="5">
    <source>
        <dbReference type="ARBA" id="ARBA00022832"/>
    </source>
</evidence>
<keyword evidence="10 12" id="KW-0472">Membrane</keyword>
<comment type="subcellular location">
    <subcellularLocation>
        <location evidence="1">Membrane</location>
        <topology evidence="1">Multi-pass membrane protein</topology>
    </subcellularLocation>
</comment>
<dbReference type="EMBL" id="JAYGJQ010000002">
    <property type="protein sequence ID" value="MEA9357339.1"/>
    <property type="molecule type" value="Genomic_DNA"/>
</dbReference>
<comment type="caution">
    <text evidence="14">The sequence shown here is derived from an EMBL/GenBank/DDBJ whole genome shotgun (WGS) entry which is preliminary data.</text>
</comment>
<evidence type="ECO:0000313" key="15">
    <source>
        <dbReference type="Proteomes" id="UP001302274"/>
    </source>
</evidence>
<evidence type="ECO:0000256" key="12">
    <source>
        <dbReference type="SAM" id="Phobius"/>
    </source>
</evidence>
<evidence type="ECO:0000256" key="9">
    <source>
        <dbReference type="ARBA" id="ARBA00023098"/>
    </source>
</evidence>
<evidence type="ECO:0000256" key="11">
    <source>
        <dbReference type="ARBA" id="ARBA00023160"/>
    </source>
</evidence>
<dbReference type="GO" id="GO:0016491">
    <property type="term" value="F:oxidoreductase activity"/>
    <property type="evidence" value="ECO:0007669"/>
    <property type="project" value="UniProtKB-KW"/>
</dbReference>
<keyword evidence="5" id="KW-0276">Fatty acid metabolism</keyword>
<evidence type="ECO:0000256" key="4">
    <source>
        <dbReference type="ARBA" id="ARBA00022692"/>
    </source>
</evidence>
<comment type="similarity">
    <text evidence="2">Belongs to the fatty acid desaturase type 2 family.</text>
</comment>
<dbReference type="PANTHER" id="PTHR11351">
    <property type="entry name" value="ACYL-COA DESATURASE"/>
    <property type="match status" value="1"/>
</dbReference>
<dbReference type="InterPro" id="IPR015876">
    <property type="entry name" value="Acyl-CoA_DS"/>
</dbReference>
<evidence type="ECO:0000256" key="7">
    <source>
        <dbReference type="ARBA" id="ARBA00023002"/>
    </source>
</evidence>
<evidence type="ECO:0000313" key="14">
    <source>
        <dbReference type="EMBL" id="MEA9357339.1"/>
    </source>
</evidence>
<keyword evidence="3" id="KW-0444">Lipid biosynthesis</keyword>
<protein>
    <submittedName>
        <fullName evidence="14">Fatty acid desaturase</fullName>
        <ecNumber evidence="14">1.14.19.-</ecNumber>
    </submittedName>
</protein>
<evidence type="ECO:0000256" key="2">
    <source>
        <dbReference type="ARBA" id="ARBA00008749"/>
    </source>
</evidence>
<gene>
    <name evidence="14" type="ORF">SHI21_14025</name>
</gene>
<feature type="transmembrane region" description="Helical" evidence="12">
    <location>
        <begin position="12"/>
        <end position="32"/>
    </location>
</feature>
<sequence>MTIKKINTAKLRLHWPNIIGIAVIHLLALAAIPFFSWSAFAVCWALFFIISPIGVTLTYHRLLSHRSFKVPQWFEYVLTTFGALSGQGPVLLWVAEHRLHHRYSDSEKDPHSARHGGFWWSHVTHLFYHKEFEDNEDQWSKYIPDLYKHKYYHWLTKYNFLVALSLAPILYMMGGWAFVMWGIPMRIAIMLHVTWFVNSATHRWGYRNFETRDDSSNVWWVAILGAGEGWHNNHHAQANCAAHGRMWWEFDLTWQLIRGLEFVGLATDVKRPVPVRTVHKDEIDNALIPLDRLDDMLVVDIAL</sequence>
<dbReference type="Pfam" id="PF00487">
    <property type="entry name" value="FA_desaturase"/>
    <property type="match status" value="1"/>
</dbReference>
<evidence type="ECO:0000256" key="10">
    <source>
        <dbReference type="ARBA" id="ARBA00023136"/>
    </source>
</evidence>
<evidence type="ECO:0000256" key="3">
    <source>
        <dbReference type="ARBA" id="ARBA00022516"/>
    </source>
</evidence>
<keyword evidence="4 12" id="KW-0812">Transmembrane</keyword>
<organism evidence="14 15">
    <name type="scientific">Bacteriovorax antarcticus</name>
    <dbReference type="NCBI Taxonomy" id="3088717"/>
    <lineage>
        <taxon>Bacteria</taxon>
        <taxon>Pseudomonadati</taxon>
        <taxon>Bdellovibrionota</taxon>
        <taxon>Bacteriovoracia</taxon>
        <taxon>Bacteriovoracales</taxon>
        <taxon>Bacteriovoracaceae</taxon>
        <taxon>Bacteriovorax</taxon>
    </lineage>
</organism>
<feature type="transmembrane region" description="Helical" evidence="12">
    <location>
        <begin position="38"/>
        <end position="59"/>
    </location>
</feature>
<keyword evidence="11" id="KW-0275">Fatty acid biosynthesis</keyword>
<keyword evidence="8" id="KW-0408">Iron</keyword>
<keyword evidence="7 14" id="KW-0560">Oxidoreductase</keyword>
<name>A0ABU5VWA0_9BACT</name>
<dbReference type="CDD" id="cd03505">
    <property type="entry name" value="Delta9-FADS-like"/>
    <property type="match status" value="1"/>
</dbReference>
<evidence type="ECO:0000259" key="13">
    <source>
        <dbReference type="Pfam" id="PF00487"/>
    </source>
</evidence>
<dbReference type="EC" id="1.14.19.-" evidence="14"/>
<keyword evidence="9" id="KW-0443">Lipid metabolism</keyword>
<dbReference type="Proteomes" id="UP001302274">
    <property type="component" value="Unassembled WGS sequence"/>
</dbReference>
<feature type="transmembrane region" description="Helical" evidence="12">
    <location>
        <begin position="151"/>
        <end position="172"/>
    </location>
</feature>
<dbReference type="InterPro" id="IPR005804">
    <property type="entry name" value="FA_desaturase_dom"/>
</dbReference>
<evidence type="ECO:0000256" key="6">
    <source>
        <dbReference type="ARBA" id="ARBA00022989"/>
    </source>
</evidence>
<feature type="domain" description="Fatty acid desaturase" evidence="13">
    <location>
        <begin position="36"/>
        <end position="258"/>
    </location>
</feature>
<keyword evidence="6 12" id="KW-1133">Transmembrane helix</keyword>
<evidence type="ECO:0000256" key="1">
    <source>
        <dbReference type="ARBA" id="ARBA00004141"/>
    </source>
</evidence>